<dbReference type="PANTHER" id="PTHR43113:SF1">
    <property type="entry name" value="1,4-DIHYDROXY-2-NAPHTHOYL-COA SYNTHASE, PEROXISOMAL"/>
    <property type="match status" value="1"/>
</dbReference>
<dbReference type="SUPFAM" id="SSF52096">
    <property type="entry name" value="ClpP/crotonase"/>
    <property type="match status" value="1"/>
</dbReference>
<gene>
    <name evidence="1" type="ORF">ZEAMMB73_Zm00001d016212</name>
</gene>
<dbReference type="InterPro" id="IPR029045">
    <property type="entry name" value="ClpP/crotonase-like_dom_sf"/>
</dbReference>
<name>A0A1D6H6A7_MAIZE</name>
<sequence>MAIRVLKSALNATDDGHASLQELSGNATLIFYGTEEAKEGKNAYMERRRPDFSKFPRKP</sequence>
<dbReference type="AlphaFoldDB" id="A0A1D6H6A7"/>
<evidence type="ECO:0000313" key="1">
    <source>
        <dbReference type="EMBL" id="AQK70327.1"/>
    </source>
</evidence>
<dbReference type="GO" id="GO:0003824">
    <property type="term" value="F:catalytic activity"/>
    <property type="evidence" value="ECO:0007669"/>
    <property type="project" value="UniProtKB-ARBA"/>
</dbReference>
<dbReference type="InterPro" id="IPR014748">
    <property type="entry name" value="Enoyl-CoA_hydra_C"/>
</dbReference>
<organism evidence="1">
    <name type="scientific">Zea mays</name>
    <name type="common">Maize</name>
    <dbReference type="NCBI Taxonomy" id="4577"/>
    <lineage>
        <taxon>Eukaryota</taxon>
        <taxon>Viridiplantae</taxon>
        <taxon>Streptophyta</taxon>
        <taxon>Embryophyta</taxon>
        <taxon>Tracheophyta</taxon>
        <taxon>Spermatophyta</taxon>
        <taxon>Magnoliopsida</taxon>
        <taxon>Liliopsida</taxon>
        <taxon>Poales</taxon>
        <taxon>Poaceae</taxon>
        <taxon>PACMAD clade</taxon>
        <taxon>Panicoideae</taxon>
        <taxon>Andropogonodae</taxon>
        <taxon>Andropogoneae</taxon>
        <taxon>Tripsacinae</taxon>
        <taxon>Zea</taxon>
    </lineage>
</organism>
<dbReference type="Gene3D" id="1.10.12.10">
    <property type="entry name" value="Lyase 2-enoyl-coa Hydratase, Chain A, domain 2"/>
    <property type="match status" value="1"/>
</dbReference>
<protein>
    <submittedName>
        <fullName evidence="1">Uncharacterized protein</fullName>
    </submittedName>
</protein>
<dbReference type="ExpressionAtlas" id="A0A1D6H6A7">
    <property type="expression patterns" value="baseline and differential"/>
</dbReference>
<dbReference type="PANTHER" id="PTHR43113">
    <property type="entry name" value="NUCLEOSIDE-DIPHOSPHATE-SUGAR EPIMERASE"/>
    <property type="match status" value="1"/>
</dbReference>
<proteinExistence type="predicted"/>
<reference evidence="1" key="1">
    <citation type="submission" date="2015-12" db="EMBL/GenBank/DDBJ databases">
        <title>Update maize B73 reference genome by single molecule sequencing technologies.</title>
        <authorList>
            <consortium name="Maize Genome Sequencing Project"/>
            <person name="Ware D."/>
        </authorList>
    </citation>
    <scope>NUCLEOTIDE SEQUENCE</scope>
    <source>
        <tissue evidence="1">Seedling</tissue>
    </source>
</reference>
<accession>A0A1D6H6A7</accession>
<dbReference type="EMBL" id="CM000781">
    <property type="protein sequence ID" value="AQK70327.1"/>
    <property type="molecule type" value="Genomic_DNA"/>
</dbReference>